<dbReference type="EMBL" id="PUHY01000010">
    <property type="protein sequence ID" value="PQO34220.1"/>
    <property type="molecule type" value="Genomic_DNA"/>
</dbReference>
<dbReference type="Proteomes" id="UP000238322">
    <property type="component" value="Unassembled WGS sequence"/>
</dbReference>
<protein>
    <submittedName>
        <fullName evidence="2">Uncharacterized protein</fullName>
    </submittedName>
</protein>
<name>A0A2S8FQA4_9BACT</name>
<comment type="caution">
    <text evidence="2">The sequence shown here is derived from an EMBL/GenBank/DDBJ whole genome shotgun (WGS) entry which is preliminary data.</text>
</comment>
<feature type="transmembrane region" description="Helical" evidence="1">
    <location>
        <begin position="84"/>
        <end position="110"/>
    </location>
</feature>
<feature type="transmembrane region" description="Helical" evidence="1">
    <location>
        <begin position="25"/>
        <end position="45"/>
    </location>
</feature>
<evidence type="ECO:0000256" key="1">
    <source>
        <dbReference type="SAM" id="Phobius"/>
    </source>
</evidence>
<keyword evidence="1" id="KW-0812">Transmembrane</keyword>
<sequence length="117" mass="12933">MEDDPYRAPEFAGTTSGSDQREVSWLGLGIGAIALAAPPTLLHFHPSHQFDGPLLNLLFYFTYFVCPPLACFCGFWGQGAKEHLVGVLIFTLAIIEMLQVVIGLLVWWIIPMNVEAL</sequence>
<evidence type="ECO:0000313" key="2">
    <source>
        <dbReference type="EMBL" id="PQO34220.1"/>
    </source>
</evidence>
<dbReference type="AlphaFoldDB" id="A0A2S8FQA4"/>
<reference evidence="2 3" key="1">
    <citation type="submission" date="2018-02" db="EMBL/GenBank/DDBJ databases">
        <title>Comparative genomes isolates from brazilian mangrove.</title>
        <authorList>
            <person name="Araujo J.E."/>
            <person name="Taketani R.G."/>
            <person name="Silva M.C.P."/>
            <person name="Loureco M.V."/>
            <person name="Andreote F.D."/>
        </authorList>
    </citation>
    <scope>NUCLEOTIDE SEQUENCE [LARGE SCALE GENOMIC DNA]</scope>
    <source>
        <strain evidence="2 3">Hex-1 MGV</strain>
    </source>
</reference>
<organism evidence="2 3">
    <name type="scientific">Blastopirellula marina</name>
    <dbReference type="NCBI Taxonomy" id="124"/>
    <lineage>
        <taxon>Bacteria</taxon>
        <taxon>Pseudomonadati</taxon>
        <taxon>Planctomycetota</taxon>
        <taxon>Planctomycetia</taxon>
        <taxon>Pirellulales</taxon>
        <taxon>Pirellulaceae</taxon>
        <taxon>Blastopirellula</taxon>
    </lineage>
</organism>
<proteinExistence type="predicted"/>
<dbReference type="RefSeq" id="WP_105329949.1">
    <property type="nucleotide sequence ID" value="NZ_PUHY01000010.1"/>
</dbReference>
<keyword evidence="1" id="KW-1133">Transmembrane helix</keyword>
<feature type="transmembrane region" description="Helical" evidence="1">
    <location>
        <begin position="57"/>
        <end position="77"/>
    </location>
</feature>
<gene>
    <name evidence="2" type="ORF">C5Y83_11835</name>
</gene>
<keyword evidence="1" id="KW-0472">Membrane</keyword>
<evidence type="ECO:0000313" key="3">
    <source>
        <dbReference type="Proteomes" id="UP000238322"/>
    </source>
</evidence>
<accession>A0A2S8FQA4</accession>